<dbReference type="Proteomes" id="UP000782519">
    <property type="component" value="Unassembled WGS sequence"/>
</dbReference>
<evidence type="ECO:0000313" key="1">
    <source>
        <dbReference type="EMBL" id="MBI5131285.1"/>
    </source>
</evidence>
<gene>
    <name evidence="1" type="ORF">HZA66_17755</name>
</gene>
<name>A0A933W2P6_RHOPL</name>
<reference evidence="1" key="1">
    <citation type="submission" date="2020-07" db="EMBL/GenBank/DDBJ databases">
        <title>Huge and variable diversity of episymbiotic CPR bacteria and DPANN archaea in groundwater ecosystems.</title>
        <authorList>
            <person name="He C.Y."/>
            <person name="Keren R."/>
            <person name="Whittaker M."/>
            <person name="Farag I.F."/>
            <person name="Doudna J."/>
            <person name="Cate J.H.D."/>
            <person name="Banfield J.F."/>
        </authorList>
    </citation>
    <scope>NUCLEOTIDE SEQUENCE</scope>
    <source>
        <strain evidence="1">NC_groundwater_1818_Pr3_B-0.1um_66_35</strain>
    </source>
</reference>
<dbReference type="EMBL" id="JACRJB010000052">
    <property type="protein sequence ID" value="MBI5131285.1"/>
    <property type="molecule type" value="Genomic_DNA"/>
</dbReference>
<proteinExistence type="predicted"/>
<accession>A0A933W2P6</accession>
<comment type="caution">
    <text evidence="1">The sequence shown here is derived from an EMBL/GenBank/DDBJ whole genome shotgun (WGS) entry which is preliminary data.</text>
</comment>
<sequence length="141" mass="14515">MRRLHRNSLLAPLVLLAALPLAGVTIYAGMSRASSHPPLQQIANEAAIAGVHALAASNHQTAAGRAAVSTAAARRVIGDRVATLRTVTPSPDELVVSVELIDPATSTEATATARYAPPSMGLAEQKAAAVSNRAAPLAHRF</sequence>
<evidence type="ECO:0000313" key="2">
    <source>
        <dbReference type="Proteomes" id="UP000782519"/>
    </source>
</evidence>
<dbReference type="AlphaFoldDB" id="A0A933W2P6"/>
<organism evidence="1 2">
    <name type="scientific">Rhodopseudomonas palustris</name>
    <dbReference type="NCBI Taxonomy" id="1076"/>
    <lineage>
        <taxon>Bacteria</taxon>
        <taxon>Pseudomonadati</taxon>
        <taxon>Pseudomonadota</taxon>
        <taxon>Alphaproteobacteria</taxon>
        <taxon>Hyphomicrobiales</taxon>
        <taxon>Nitrobacteraceae</taxon>
        <taxon>Rhodopseudomonas</taxon>
    </lineage>
</organism>
<protein>
    <submittedName>
        <fullName evidence="1">Uncharacterized protein</fullName>
    </submittedName>
</protein>